<gene>
    <name evidence="1" type="ORF">S12H4_57374</name>
</gene>
<protein>
    <submittedName>
        <fullName evidence="1">Uncharacterized protein</fullName>
    </submittedName>
</protein>
<proteinExistence type="predicted"/>
<dbReference type="EMBL" id="BARW01037097">
    <property type="protein sequence ID" value="GAJ22672.1"/>
    <property type="molecule type" value="Genomic_DNA"/>
</dbReference>
<dbReference type="AlphaFoldDB" id="X1VQQ9"/>
<name>X1VQQ9_9ZZZZ</name>
<comment type="caution">
    <text evidence="1">The sequence shown here is derived from an EMBL/GenBank/DDBJ whole genome shotgun (WGS) entry which is preliminary data.</text>
</comment>
<evidence type="ECO:0000313" key="1">
    <source>
        <dbReference type="EMBL" id="GAJ22672.1"/>
    </source>
</evidence>
<organism evidence="1">
    <name type="scientific">marine sediment metagenome</name>
    <dbReference type="NCBI Taxonomy" id="412755"/>
    <lineage>
        <taxon>unclassified sequences</taxon>
        <taxon>metagenomes</taxon>
        <taxon>ecological metagenomes</taxon>
    </lineage>
</organism>
<reference evidence="1" key="1">
    <citation type="journal article" date="2014" name="Front. Microbiol.">
        <title>High frequency of phylogenetically diverse reductive dehalogenase-homologous genes in deep subseafloor sedimentary metagenomes.</title>
        <authorList>
            <person name="Kawai M."/>
            <person name="Futagami T."/>
            <person name="Toyoda A."/>
            <person name="Takaki Y."/>
            <person name="Nishi S."/>
            <person name="Hori S."/>
            <person name="Arai W."/>
            <person name="Tsubouchi T."/>
            <person name="Morono Y."/>
            <person name="Uchiyama I."/>
            <person name="Ito T."/>
            <person name="Fujiyama A."/>
            <person name="Inagaki F."/>
            <person name="Takami H."/>
        </authorList>
    </citation>
    <scope>NUCLEOTIDE SEQUENCE</scope>
    <source>
        <strain evidence="1">Expedition CK06-06</strain>
    </source>
</reference>
<sequence>QVIGQLSLPGARVSMVDQSHVTPVIKLLEGYGAFARMLEISAINNTSPKMTKTKYFIVTPN</sequence>
<feature type="non-terminal residue" evidence="1">
    <location>
        <position position="1"/>
    </location>
</feature>
<accession>X1VQQ9</accession>